<keyword evidence="3" id="KW-0169">Cobalamin biosynthesis</keyword>
<dbReference type="EMBL" id="FRFE01000020">
    <property type="protein sequence ID" value="SHO50628.1"/>
    <property type="molecule type" value="Genomic_DNA"/>
</dbReference>
<dbReference type="GO" id="GO:0009236">
    <property type="term" value="P:cobalamin biosynthetic process"/>
    <property type="evidence" value="ECO:0007669"/>
    <property type="project" value="UniProtKB-UniRule"/>
</dbReference>
<dbReference type="InterPro" id="IPR000878">
    <property type="entry name" value="4pyrrol_Mease"/>
</dbReference>
<dbReference type="InterPro" id="IPR035996">
    <property type="entry name" value="4pyrrol_Methylase_sf"/>
</dbReference>
<dbReference type="AlphaFoldDB" id="A0A1M7YDN6"/>
<evidence type="ECO:0000259" key="8">
    <source>
        <dbReference type="Pfam" id="PF00590"/>
    </source>
</evidence>
<evidence type="ECO:0000256" key="3">
    <source>
        <dbReference type="ARBA" id="ARBA00022573"/>
    </source>
</evidence>
<dbReference type="CDD" id="cd11645">
    <property type="entry name" value="Precorrin_2_C20_MT"/>
    <property type="match status" value="1"/>
</dbReference>
<evidence type="ECO:0000313" key="9">
    <source>
        <dbReference type="EMBL" id="SHO50628.1"/>
    </source>
</evidence>
<protein>
    <submittedName>
        <fullName evidence="9">Precorrin-2 C20-methyltransferase /cobalt-factor II C20-methyltransferase</fullName>
    </submittedName>
</protein>
<keyword evidence="4 9" id="KW-0489">Methyltransferase</keyword>
<name>A0A1M7YDN6_9BACT</name>
<accession>A0A1M7YDN6</accession>
<evidence type="ECO:0000313" key="10">
    <source>
        <dbReference type="Proteomes" id="UP000184603"/>
    </source>
</evidence>
<organism evidence="9 10">
    <name type="scientific">Desulfopila aestuarii DSM 18488</name>
    <dbReference type="NCBI Taxonomy" id="1121416"/>
    <lineage>
        <taxon>Bacteria</taxon>
        <taxon>Pseudomonadati</taxon>
        <taxon>Thermodesulfobacteriota</taxon>
        <taxon>Desulfobulbia</taxon>
        <taxon>Desulfobulbales</taxon>
        <taxon>Desulfocapsaceae</taxon>
        <taxon>Desulfopila</taxon>
    </lineage>
</organism>
<dbReference type="UniPathway" id="UPA00148"/>
<dbReference type="Proteomes" id="UP000184603">
    <property type="component" value="Unassembled WGS sequence"/>
</dbReference>
<dbReference type="NCBIfam" id="TIGR01467">
    <property type="entry name" value="cobI_cbiL"/>
    <property type="match status" value="1"/>
</dbReference>
<dbReference type="OrthoDB" id="9804789at2"/>
<dbReference type="InterPro" id="IPR006364">
    <property type="entry name" value="CobI/CbiL/CobIJ_dom"/>
</dbReference>
<dbReference type="Gene3D" id="3.40.1010.10">
    <property type="entry name" value="Cobalt-precorrin-4 Transmethylase, Domain 1"/>
    <property type="match status" value="1"/>
</dbReference>
<dbReference type="GO" id="GO:0032259">
    <property type="term" value="P:methylation"/>
    <property type="evidence" value="ECO:0007669"/>
    <property type="project" value="UniProtKB-KW"/>
</dbReference>
<dbReference type="Gene3D" id="3.30.950.10">
    <property type="entry name" value="Methyltransferase, Cobalt-precorrin-4 Transmethylase, Domain 2"/>
    <property type="match status" value="1"/>
</dbReference>
<evidence type="ECO:0000256" key="4">
    <source>
        <dbReference type="ARBA" id="ARBA00022603"/>
    </source>
</evidence>
<reference evidence="9 10" key="1">
    <citation type="submission" date="2016-12" db="EMBL/GenBank/DDBJ databases">
        <authorList>
            <person name="Song W.-J."/>
            <person name="Kurnit D.M."/>
        </authorList>
    </citation>
    <scope>NUCLEOTIDE SEQUENCE [LARGE SCALE GENOMIC DNA]</scope>
    <source>
        <strain evidence="9 10">DSM 18488</strain>
    </source>
</reference>
<sequence length="249" mass="27310">MQSTLFIIGTGPGDPEHLTLKAFNTLKSCPVIVAPKGSKDGRSTALSIVEQVVNIAEKQVHEVYFPMKKIKLGQPPLPEVESAWKETANQVLALLDSGTNVAFPTLGDPAIYSTGYYLYDTLMSIRPDLQVKFISGISAMSSCSASTLTPVCLGDDMLAVLPATFCEEKIRKAFCDFDAIVLMKVHRVMDKICRLLKEAGLTENAIYVEKAGMHDERIISDLSSIPENPHYFSTIIVRKRGNGPHAELH</sequence>
<dbReference type="PIRSF" id="PIRSF036427">
    <property type="entry name" value="Precrrn-2_mtase"/>
    <property type="match status" value="1"/>
</dbReference>
<keyword evidence="6" id="KW-0949">S-adenosyl-L-methionine</keyword>
<proteinExistence type="inferred from homology"/>
<evidence type="ECO:0000256" key="2">
    <source>
        <dbReference type="ARBA" id="ARBA00005879"/>
    </source>
</evidence>
<evidence type="ECO:0000256" key="1">
    <source>
        <dbReference type="ARBA" id="ARBA00004953"/>
    </source>
</evidence>
<evidence type="ECO:0000256" key="6">
    <source>
        <dbReference type="ARBA" id="ARBA00022691"/>
    </source>
</evidence>
<comment type="similarity">
    <text evidence="2 7">Belongs to the precorrin methyltransferase family.</text>
</comment>
<comment type="pathway">
    <text evidence="1">Cofactor biosynthesis; adenosylcobalamin biosynthesis.</text>
</comment>
<evidence type="ECO:0000256" key="5">
    <source>
        <dbReference type="ARBA" id="ARBA00022679"/>
    </source>
</evidence>
<evidence type="ECO:0000256" key="7">
    <source>
        <dbReference type="PIRNR" id="PIRNR036427"/>
    </source>
</evidence>
<keyword evidence="10" id="KW-1185">Reference proteome</keyword>
<dbReference type="SUPFAM" id="SSF53790">
    <property type="entry name" value="Tetrapyrrole methylase"/>
    <property type="match status" value="1"/>
</dbReference>
<dbReference type="Pfam" id="PF00590">
    <property type="entry name" value="TP_methylase"/>
    <property type="match status" value="1"/>
</dbReference>
<dbReference type="GO" id="GO:0030788">
    <property type="term" value="F:precorrin-2 C20-methyltransferase activity"/>
    <property type="evidence" value="ECO:0007669"/>
    <property type="project" value="InterPro"/>
</dbReference>
<dbReference type="RefSeq" id="WP_073615013.1">
    <property type="nucleotide sequence ID" value="NZ_FRFE01000020.1"/>
</dbReference>
<dbReference type="PANTHER" id="PTHR43467:SF2">
    <property type="entry name" value="COBALT-PRECORRIN-2 C(20)-METHYLTRANSFERASE"/>
    <property type="match status" value="1"/>
</dbReference>
<dbReference type="InterPro" id="IPR014777">
    <property type="entry name" value="4pyrrole_Mease_sub1"/>
</dbReference>
<dbReference type="STRING" id="1121416.SAMN02745220_03554"/>
<dbReference type="InterPro" id="IPR012382">
    <property type="entry name" value="CobI/CbiL"/>
</dbReference>
<gene>
    <name evidence="9" type="ORF">SAMN02745220_03554</name>
</gene>
<feature type="domain" description="Tetrapyrrole methylase" evidence="8">
    <location>
        <begin position="4"/>
        <end position="220"/>
    </location>
</feature>
<dbReference type="PANTHER" id="PTHR43467">
    <property type="entry name" value="COBALT-PRECORRIN-2 C(20)-METHYLTRANSFERASE"/>
    <property type="match status" value="1"/>
</dbReference>
<dbReference type="InterPro" id="IPR014776">
    <property type="entry name" value="4pyrrole_Mease_sub2"/>
</dbReference>
<keyword evidence="5 9" id="KW-0808">Transferase</keyword>